<dbReference type="PANTHER" id="PTHR33490">
    <property type="entry name" value="BLR5614 PROTEIN-RELATED"/>
    <property type="match status" value="1"/>
</dbReference>
<dbReference type="Proteomes" id="UP001500547">
    <property type="component" value="Unassembled WGS sequence"/>
</dbReference>
<dbReference type="Pfam" id="PF01841">
    <property type="entry name" value="Transglut_core"/>
    <property type="match status" value="1"/>
</dbReference>
<dbReference type="Gene3D" id="3.10.620.30">
    <property type="match status" value="1"/>
</dbReference>
<dbReference type="EMBL" id="BAABLD010000001">
    <property type="protein sequence ID" value="GAA5157677.1"/>
    <property type="molecule type" value="Genomic_DNA"/>
</dbReference>
<dbReference type="PANTHER" id="PTHR33490:SF7">
    <property type="entry name" value="BLR2979 PROTEIN"/>
    <property type="match status" value="1"/>
</dbReference>
<name>A0ABP9Q701_9RHOO</name>
<dbReference type="InterPro" id="IPR002931">
    <property type="entry name" value="Transglutaminase-like"/>
</dbReference>
<evidence type="ECO:0000313" key="4">
    <source>
        <dbReference type="Proteomes" id="UP001500547"/>
    </source>
</evidence>
<evidence type="ECO:0000259" key="2">
    <source>
        <dbReference type="SMART" id="SM00460"/>
    </source>
</evidence>
<accession>A0ABP9Q701</accession>
<dbReference type="SMART" id="SM00460">
    <property type="entry name" value="TGc"/>
    <property type="match status" value="1"/>
</dbReference>
<organism evidence="3 4">
    <name type="scientific">Viridibacterium curvum</name>
    <dbReference type="NCBI Taxonomy" id="1101404"/>
    <lineage>
        <taxon>Bacteria</taxon>
        <taxon>Pseudomonadati</taxon>
        <taxon>Pseudomonadota</taxon>
        <taxon>Betaproteobacteria</taxon>
        <taxon>Rhodocyclales</taxon>
        <taxon>Rhodocyclaceae</taxon>
        <taxon>Viridibacterium</taxon>
    </lineage>
</organism>
<evidence type="ECO:0000313" key="3">
    <source>
        <dbReference type="EMBL" id="GAA5157677.1"/>
    </source>
</evidence>
<dbReference type="SUPFAM" id="SSF54001">
    <property type="entry name" value="Cysteine proteinases"/>
    <property type="match status" value="1"/>
</dbReference>
<sequence length="309" mass="34323">MARYHIEHVTHYSYSQTVGLSLQLAHLRPREDDAQRTVGHALHVSPQPAEIREDTDYFGNPVTRFELARAHQELIITAESEVTVERNASLPETSQPWEDVRAHFARTIWGLGLDADVAEFLFPSPHVPQSASARLYALESFTPERPVVEATADLMARIHADFEFDPDATHVATPIDTVLEIRRGVCQDFAHLMIACLRSLGLPARYVSGYLLTEPPPGQERLIGADASHAWVSLHVPEHGWLDFDPTNDMVPGNSHVTLAWGRDFTDVSPLRGVIQGGGDHTVKVGVTMTPIDPDYPESKVPQTATPRR</sequence>
<feature type="region of interest" description="Disordered" evidence="1">
    <location>
        <begin position="290"/>
        <end position="309"/>
    </location>
</feature>
<reference evidence="4" key="1">
    <citation type="journal article" date="2019" name="Int. J. Syst. Evol. Microbiol.">
        <title>The Global Catalogue of Microorganisms (GCM) 10K type strain sequencing project: providing services to taxonomists for standard genome sequencing and annotation.</title>
        <authorList>
            <consortium name="The Broad Institute Genomics Platform"/>
            <consortium name="The Broad Institute Genome Sequencing Center for Infectious Disease"/>
            <person name="Wu L."/>
            <person name="Ma J."/>
        </authorList>
    </citation>
    <scope>NUCLEOTIDE SEQUENCE [LARGE SCALE GENOMIC DNA]</scope>
    <source>
        <strain evidence="4">JCM 18715</strain>
    </source>
</reference>
<dbReference type="Pfam" id="PF08379">
    <property type="entry name" value="Bact_transglu_N"/>
    <property type="match status" value="1"/>
</dbReference>
<keyword evidence="4" id="KW-1185">Reference proteome</keyword>
<proteinExistence type="predicted"/>
<dbReference type="InterPro" id="IPR038765">
    <property type="entry name" value="Papain-like_cys_pep_sf"/>
</dbReference>
<evidence type="ECO:0000256" key="1">
    <source>
        <dbReference type="SAM" id="MobiDB-lite"/>
    </source>
</evidence>
<feature type="domain" description="Transglutaminase-like" evidence="2">
    <location>
        <begin position="178"/>
        <end position="248"/>
    </location>
</feature>
<dbReference type="InterPro" id="IPR013589">
    <property type="entry name" value="Bac_transglu_N"/>
</dbReference>
<comment type="caution">
    <text evidence="3">The sequence shown here is derived from an EMBL/GenBank/DDBJ whole genome shotgun (WGS) entry which is preliminary data.</text>
</comment>
<gene>
    <name evidence="3" type="ORF">GCM10025770_01240</name>
</gene>
<dbReference type="RefSeq" id="WP_345530881.1">
    <property type="nucleotide sequence ID" value="NZ_BAABLD010000001.1"/>
</dbReference>
<protein>
    <submittedName>
        <fullName evidence="3">Transglutaminase family protein</fullName>
    </submittedName>
</protein>